<comment type="caution">
    <text evidence="3">The sequence shown here is derived from an EMBL/GenBank/DDBJ whole genome shotgun (WGS) entry which is preliminary data.</text>
</comment>
<protein>
    <recommendedName>
        <fullName evidence="2">UPF0235 protein BN11_10040</fullName>
    </recommendedName>
</protein>
<comment type="similarity">
    <text evidence="1 2">Belongs to the UPF0235 family.</text>
</comment>
<gene>
    <name evidence="3" type="ORF">BN11_10040</name>
</gene>
<keyword evidence="4" id="KW-1185">Reference proteome</keyword>
<dbReference type="InterPro" id="IPR036591">
    <property type="entry name" value="YggU-like_sf"/>
</dbReference>
<name>W6JSN0_9MICO</name>
<dbReference type="PANTHER" id="PTHR13420:SF7">
    <property type="entry name" value="UPF0235 PROTEIN C15ORF40"/>
    <property type="match status" value="1"/>
</dbReference>
<dbReference type="Pfam" id="PF02594">
    <property type="entry name" value="DUF167"/>
    <property type="match status" value="1"/>
</dbReference>
<dbReference type="AlphaFoldDB" id="W6JSN0"/>
<dbReference type="SMART" id="SM01152">
    <property type="entry name" value="DUF167"/>
    <property type="match status" value="1"/>
</dbReference>
<dbReference type="GO" id="GO:0005737">
    <property type="term" value="C:cytoplasm"/>
    <property type="evidence" value="ECO:0007669"/>
    <property type="project" value="TreeGrafter"/>
</dbReference>
<sequence length="89" mass="9438">MQIRVRVKPGASRTRVGGRYGEDHLVVAVSAPAVDGRANEAVCRALAAAFGLRLRQVTIVSGVTARNKLVSLDGDAEVLARRVTDLLEA</sequence>
<dbReference type="Gene3D" id="3.30.1200.10">
    <property type="entry name" value="YggU-like"/>
    <property type="match status" value="1"/>
</dbReference>
<reference evidence="3 4" key="1">
    <citation type="journal article" date="2013" name="ISME J.">
        <title>A metabolic model for members of the genus Tetrasphaera involved in enhanced biological phosphorus removal.</title>
        <authorList>
            <person name="Kristiansen R."/>
            <person name="Nguyen H.T.T."/>
            <person name="Saunders A.M."/>
            <person name="Nielsen J.L."/>
            <person name="Wimmer R."/>
            <person name="Le V.Q."/>
            <person name="McIlroy S.J."/>
            <person name="Petrovski S."/>
            <person name="Seviour R.J."/>
            <person name="Calteau A."/>
            <person name="Nielsen K.L."/>
            <person name="Nielsen P.H."/>
        </authorList>
    </citation>
    <scope>NUCLEOTIDE SEQUENCE [LARGE SCALE GENOMIC DNA]</scope>
    <source>
        <strain evidence="3 4">Ben110</strain>
    </source>
</reference>
<organism evidence="3 4">
    <name type="scientific">Nostocoides australiense Ben110</name>
    <dbReference type="NCBI Taxonomy" id="1193182"/>
    <lineage>
        <taxon>Bacteria</taxon>
        <taxon>Bacillati</taxon>
        <taxon>Actinomycetota</taxon>
        <taxon>Actinomycetes</taxon>
        <taxon>Micrococcales</taxon>
        <taxon>Intrasporangiaceae</taxon>
        <taxon>Nostocoides</taxon>
    </lineage>
</organism>
<dbReference type="EMBL" id="CAJA01000001">
    <property type="protein sequence ID" value="CCH71597.1"/>
    <property type="molecule type" value="Genomic_DNA"/>
</dbReference>
<accession>W6JSN0</accession>
<proteinExistence type="inferred from homology"/>
<evidence type="ECO:0000313" key="4">
    <source>
        <dbReference type="Proteomes" id="UP000035763"/>
    </source>
</evidence>
<dbReference type="HAMAP" id="MF_00634">
    <property type="entry name" value="UPF0235"/>
    <property type="match status" value="1"/>
</dbReference>
<dbReference type="Proteomes" id="UP000035763">
    <property type="component" value="Unassembled WGS sequence"/>
</dbReference>
<evidence type="ECO:0000313" key="3">
    <source>
        <dbReference type="EMBL" id="CCH71597.1"/>
    </source>
</evidence>
<dbReference type="SUPFAM" id="SSF69786">
    <property type="entry name" value="YggU-like"/>
    <property type="match status" value="1"/>
</dbReference>
<dbReference type="STRING" id="1193182.BN11_10040"/>
<evidence type="ECO:0000256" key="2">
    <source>
        <dbReference type="HAMAP-Rule" id="MF_00634"/>
    </source>
</evidence>
<dbReference type="RefSeq" id="WP_048692918.1">
    <property type="nucleotide sequence ID" value="NZ_HG764815.1"/>
</dbReference>
<evidence type="ECO:0000256" key="1">
    <source>
        <dbReference type="ARBA" id="ARBA00010364"/>
    </source>
</evidence>
<dbReference type="InterPro" id="IPR003746">
    <property type="entry name" value="DUF167"/>
</dbReference>
<dbReference type="PANTHER" id="PTHR13420">
    <property type="entry name" value="UPF0235 PROTEIN C15ORF40"/>
    <property type="match status" value="1"/>
</dbReference>
<dbReference type="NCBIfam" id="TIGR00251">
    <property type="entry name" value="DUF167 family protein"/>
    <property type="match status" value="1"/>
</dbReference>